<evidence type="ECO:0000259" key="1">
    <source>
        <dbReference type="PROSITE" id="PS51186"/>
    </source>
</evidence>
<dbReference type="RefSeq" id="WP_381440631.1">
    <property type="nucleotide sequence ID" value="NZ_JBHSNO010000022.1"/>
</dbReference>
<keyword evidence="3" id="KW-1185">Reference proteome</keyword>
<proteinExistence type="predicted"/>
<dbReference type="EMBL" id="JBHSNO010000022">
    <property type="protein sequence ID" value="MFC5592040.1"/>
    <property type="molecule type" value="Genomic_DNA"/>
</dbReference>
<dbReference type="InterPro" id="IPR000182">
    <property type="entry name" value="GNAT_dom"/>
</dbReference>
<dbReference type="SUPFAM" id="SSF55729">
    <property type="entry name" value="Acyl-CoA N-acyltransferases (Nat)"/>
    <property type="match status" value="1"/>
</dbReference>
<dbReference type="PROSITE" id="PS51186">
    <property type="entry name" value="GNAT"/>
    <property type="match status" value="1"/>
</dbReference>
<dbReference type="InterPro" id="IPR016181">
    <property type="entry name" value="Acyl_CoA_acyltransferase"/>
</dbReference>
<dbReference type="PANTHER" id="PTHR43617">
    <property type="entry name" value="L-AMINO ACID N-ACETYLTRANSFERASE"/>
    <property type="match status" value="1"/>
</dbReference>
<dbReference type="GO" id="GO:0016746">
    <property type="term" value="F:acyltransferase activity"/>
    <property type="evidence" value="ECO:0007669"/>
    <property type="project" value="UniProtKB-KW"/>
</dbReference>
<dbReference type="Gene3D" id="3.40.630.30">
    <property type="match status" value="1"/>
</dbReference>
<gene>
    <name evidence="2" type="ORF">ACFPRA_24485</name>
</gene>
<evidence type="ECO:0000313" key="3">
    <source>
        <dbReference type="Proteomes" id="UP001596109"/>
    </source>
</evidence>
<dbReference type="Proteomes" id="UP001596109">
    <property type="component" value="Unassembled WGS sequence"/>
</dbReference>
<protein>
    <submittedName>
        <fullName evidence="2">GNAT family N-acetyltransferase</fullName>
        <ecNumber evidence="2">2.3.-.-</ecNumber>
    </submittedName>
</protein>
<keyword evidence="2" id="KW-0808">Transferase</keyword>
<name>A0ABW0TUD4_9BACL</name>
<sequence>MDLMIRQEEVEDYEVTEKVVKWAFANAEQSDKKEHILVSRIRDSDSFIPELSLVAIDKESKRVLGHILLSKIKISNKDQIVGSIALAPVSVLPEYQNKGIGRLLITEALRKATELGYKSVIVLGHPEYYPKFGFKKASIWGIKASFEVPDEALMAMELRENALEKISGIVEYPSVFFE</sequence>
<accession>A0ABW0TUD4</accession>
<reference evidence="3" key="1">
    <citation type="journal article" date="2019" name="Int. J. Syst. Evol. Microbiol.">
        <title>The Global Catalogue of Microorganisms (GCM) 10K type strain sequencing project: providing services to taxonomists for standard genome sequencing and annotation.</title>
        <authorList>
            <consortium name="The Broad Institute Genomics Platform"/>
            <consortium name="The Broad Institute Genome Sequencing Center for Infectious Disease"/>
            <person name="Wu L."/>
            <person name="Ma J."/>
        </authorList>
    </citation>
    <scope>NUCLEOTIDE SEQUENCE [LARGE SCALE GENOMIC DNA]</scope>
    <source>
        <strain evidence="3">CGMCC 4.1434</strain>
    </source>
</reference>
<dbReference type="CDD" id="cd04301">
    <property type="entry name" value="NAT_SF"/>
    <property type="match status" value="1"/>
</dbReference>
<organism evidence="2 3">
    <name type="scientific">Sporosarcina soli</name>
    <dbReference type="NCBI Taxonomy" id="334736"/>
    <lineage>
        <taxon>Bacteria</taxon>
        <taxon>Bacillati</taxon>
        <taxon>Bacillota</taxon>
        <taxon>Bacilli</taxon>
        <taxon>Bacillales</taxon>
        <taxon>Caryophanaceae</taxon>
        <taxon>Sporosarcina</taxon>
    </lineage>
</organism>
<dbReference type="EC" id="2.3.-.-" evidence="2"/>
<comment type="caution">
    <text evidence="2">The sequence shown here is derived from an EMBL/GenBank/DDBJ whole genome shotgun (WGS) entry which is preliminary data.</text>
</comment>
<dbReference type="Pfam" id="PF13508">
    <property type="entry name" value="Acetyltransf_7"/>
    <property type="match status" value="1"/>
</dbReference>
<dbReference type="InterPro" id="IPR050276">
    <property type="entry name" value="MshD_Acetyltransferase"/>
</dbReference>
<dbReference type="PANTHER" id="PTHR43617:SF2">
    <property type="entry name" value="UPF0039 PROTEIN SLL0451"/>
    <property type="match status" value="1"/>
</dbReference>
<feature type="domain" description="N-acetyltransferase" evidence="1">
    <location>
        <begin position="3"/>
        <end position="159"/>
    </location>
</feature>
<keyword evidence="2" id="KW-0012">Acyltransferase</keyword>
<evidence type="ECO:0000313" key="2">
    <source>
        <dbReference type="EMBL" id="MFC5592040.1"/>
    </source>
</evidence>